<keyword evidence="6" id="KW-0547">Nucleotide-binding</keyword>
<dbReference type="GO" id="GO:0000155">
    <property type="term" value="F:phosphorelay sensor kinase activity"/>
    <property type="evidence" value="ECO:0007669"/>
    <property type="project" value="InterPro"/>
</dbReference>
<dbReference type="InterPro" id="IPR036890">
    <property type="entry name" value="HATPase_C_sf"/>
</dbReference>
<dbReference type="Gene3D" id="1.10.287.130">
    <property type="match status" value="1"/>
</dbReference>
<dbReference type="InterPro" id="IPR003594">
    <property type="entry name" value="HATPase_dom"/>
</dbReference>
<dbReference type="SUPFAM" id="SSF47384">
    <property type="entry name" value="Homodimeric domain of signal transducing histidine kinase"/>
    <property type="match status" value="1"/>
</dbReference>
<reference evidence="6 7" key="1">
    <citation type="journal article" date="2016" name="Antonie Van Leeuwenhoek">
        <title>Denitratimonas tolerans gen. nov., sp. nov., a denitrifying bacterium isolated from a bioreactor for tannery wastewater treatment.</title>
        <authorList>
            <person name="Han S.I."/>
            <person name="Kim J.O."/>
            <person name="Lee Y.R."/>
            <person name="Ekpeghere K.I."/>
            <person name="Koh S.C."/>
            <person name="Whang K.S."/>
        </authorList>
    </citation>
    <scope>NUCLEOTIDE SEQUENCE [LARGE SCALE GENOMIC DNA]</scope>
    <source>
        <strain evidence="6 7">KACC 17565</strain>
    </source>
</reference>
<sequence>MNAAVRELSEADDRAYAGDESLRREQYFFTLYRTLVAALFTLLAFGSLPDEWVTLNHPRLAAWTAAAYLVAALLLLLHGRNSGRPLAGQVIVGVVLDVLATVLMVHSVAHLQTGIAMALIVNFSAAAVLLPLRTTLTLAIAAGVLLLGEYLLSRGDAALDSRTLIEILICALGYVAMAKLGDMVGRQMRATHVLAQQRGEEVASLAQINELIIRRMRTGVLVVDVAGIVHLHNEAAWQLLGQPQTDRLTLGDAAPELAQRLFQWRMEDDRNDGKPLRLGPDQLDLIPRFAGLGVSSELFVIFLDDASILARRAEEMTLSNLGRLSASIAHEIRNPLAAISYSAQLLEESPDLPEADRRLVEIVLNHCQRMNGIIENVLALSRRERSRPESIEVTQWVARFVDEYKAGHYIDATQLRAVAQPSRLLAMVDPQHLDQVVSCLVQNAMIHGHLPGEPARITVTARRLRENEAIVVEVLDRGPGIPPKVASTIFEPFVTTHEHGNGLGLYIARQLCEANQAKLEYLPMAGGSCFRITLPHAQRLENLPGMKPAGSAISAAAATAPPP</sequence>
<dbReference type="SUPFAM" id="SSF55874">
    <property type="entry name" value="ATPase domain of HSP90 chaperone/DNA topoisomerase II/histidine kinase"/>
    <property type="match status" value="1"/>
</dbReference>
<feature type="transmembrane region" description="Helical" evidence="4">
    <location>
        <begin position="30"/>
        <end position="48"/>
    </location>
</feature>
<proteinExistence type="predicted"/>
<dbReference type="InterPro" id="IPR004358">
    <property type="entry name" value="Sig_transdc_His_kin-like_C"/>
</dbReference>
<dbReference type="GO" id="GO:0005524">
    <property type="term" value="F:ATP binding"/>
    <property type="evidence" value="ECO:0007669"/>
    <property type="project" value="UniProtKB-KW"/>
</dbReference>
<evidence type="ECO:0000256" key="3">
    <source>
        <dbReference type="ARBA" id="ARBA00022553"/>
    </source>
</evidence>
<dbReference type="PROSITE" id="PS50109">
    <property type="entry name" value="HIS_KIN"/>
    <property type="match status" value="1"/>
</dbReference>
<feature type="domain" description="Histidine kinase" evidence="5">
    <location>
        <begin position="327"/>
        <end position="538"/>
    </location>
</feature>
<evidence type="ECO:0000259" key="5">
    <source>
        <dbReference type="PROSITE" id="PS50109"/>
    </source>
</evidence>
<name>A0AAW9RB53_9GAMM</name>
<dbReference type="CDD" id="cd00075">
    <property type="entry name" value="HATPase"/>
    <property type="match status" value="1"/>
</dbReference>
<keyword evidence="7" id="KW-1185">Reference proteome</keyword>
<evidence type="ECO:0000256" key="1">
    <source>
        <dbReference type="ARBA" id="ARBA00000085"/>
    </source>
</evidence>
<feature type="transmembrane region" description="Helical" evidence="4">
    <location>
        <begin position="164"/>
        <end position="181"/>
    </location>
</feature>
<dbReference type="SMART" id="SM00388">
    <property type="entry name" value="HisKA"/>
    <property type="match status" value="1"/>
</dbReference>
<gene>
    <name evidence="6" type="ORF">WB794_12160</name>
</gene>
<dbReference type="EMBL" id="JBBDHC010000019">
    <property type="protein sequence ID" value="MEJ1250426.1"/>
    <property type="molecule type" value="Genomic_DNA"/>
</dbReference>
<comment type="caution">
    <text evidence="6">The sequence shown here is derived from an EMBL/GenBank/DDBJ whole genome shotgun (WGS) entry which is preliminary data.</text>
</comment>
<comment type="catalytic activity">
    <reaction evidence="1">
        <text>ATP + protein L-histidine = ADP + protein N-phospho-L-histidine.</text>
        <dbReference type="EC" id="2.7.13.3"/>
    </reaction>
</comment>
<evidence type="ECO:0000313" key="7">
    <source>
        <dbReference type="Proteomes" id="UP001364472"/>
    </source>
</evidence>
<dbReference type="InterPro" id="IPR005467">
    <property type="entry name" value="His_kinase_dom"/>
</dbReference>
<dbReference type="PANTHER" id="PTHR43065:SF52">
    <property type="entry name" value="SENSOR PROTEIN KINASE PILS"/>
    <property type="match status" value="1"/>
</dbReference>
<dbReference type="Gene3D" id="3.30.565.10">
    <property type="entry name" value="Histidine kinase-like ATPase, C-terminal domain"/>
    <property type="match status" value="1"/>
</dbReference>
<dbReference type="Pfam" id="PF00512">
    <property type="entry name" value="HisKA"/>
    <property type="match status" value="1"/>
</dbReference>
<dbReference type="AlphaFoldDB" id="A0AAW9RB53"/>
<protein>
    <recommendedName>
        <fullName evidence="2">histidine kinase</fullName>
        <ecNumber evidence="2">2.7.13.3</ecNumber>
    </recommendedName>
</protein>
<feature type="transmembrane region" description="Helical" evidence="4">
    <location>
        <begin position="86"/>
        <end position="105"/>
    </location>
</feature>
<dbReference type="Pfam" id="PF02518">
    <property type="entry name" value="HATPase_c"/>
    <property type="match status" value="1"/>
</dbReference>
<feature type="transmembrane region" description="Helical" evidence="4">
    <location>
        <begin position="135"/>
        <end position="152"/>
    </location>
</feature>
<evidence type="ECO:0000313" key="6">
    <source>
        <dbReference type="EMBL" id="MEJ1250426.1"/>
    </source>
</evidence>
<keyword evidence="6" id="KW-0067">ATP-binding</keyword>
<dbReference type="RefSeq" id="WP_337336127.1">
    <property type="nucleotide sequence ID" value="NZ_JBBDHC010000019.1"/>
</dbReference>
<dbReference type="EC" id="2.7.13.3" evidence="2"/>
<accession>A0AAW9RB53</accession>
<dbReference type="SMART" id="SM00387">
    <property type="entry name" value="HATPase_c"/>
    <property type="match status" value="1"/>
</dbReference>
<dbReference type="PRINTS" id="PR00344">
    <property type="entry name" value="BCTRLSENSOR"/>
</dbReference>
<keyword evidence="3" id="KW-0597">Phosphoprotein</keyword>
<keyword evidence="4" id="KW-0812">Transmembrane</keyword>
<keyword evidence="4" id="KW-1133">Transmembrane helix</keyword>
<dbReference type="PANTHER" id="PTHR43065">
    <property type="entry name" value="SENSOR HISTIDINE KINASE"/>
    <property type="match status" value="1"/>
</dbReference>
<keyword evidence="4" id="KW-0472">Membrane</keyword>
<feature type="transmembrane region" description="Helical" evidence="4">
    <location>
        <begin position="60"/>
        <end position="79"/>
    </location>
</feature>
<evidence type="ECO:0000256" key="2">
    <source>
        <dbReference type="ARBA" id="ARBA00012438"/>
    </source>
</evidence>
<dbReference type="InterPro" id="IPR003661">
    <property type="entry name" value="HisK_dim/P_dom"/>
</dbReference>
<dbReference type="CDD" id="cd00082">
    <property type="entry name" value="HisKA"/>
    <property type="match status" value="1"/>
</dbReference>
<dbReference type="InterPro" id="IPR036097">
    <property type="entry name" value="HisK_dim/P_sf"/>
</dbReference>
<dbReference type="Proteomes" id="UP001364472">
    <property type="component" value="Unassembled WGS sequence"/>
</dbReference>
<dbReference type="Pfam" id="PF25323">
    <property type="entry name" value="6TM_PilS"/>
    <property type="match status" value="1"/>
</dbReference>
<organism evidence="6 7">
    <name type="scientific">Denitratimonas tolerans</name>
    <dbReference type="NCBI Taxonomy" id="1338420"/>
    <lineage>
        <taxon>Bacteria</taxon>
        <taxon>Pseudomonadati</taxon>
        <taxon>Pseudomonadota</taxon>
        <taxon>Gammaproteobacteria</taxon>
        <taxon>Lysobacterales</taxon>
        <taxon>Lysobacteraceae</taxon>
        <taxon>Denitratimonas</taxon>
    </lineage>
</organism>
<evidence type="ECO:0000256" key="4">
    <source>
        <dbReference type="SAM" id="Phobius"/>
    </source>
</evidence>